<evidence type="ECO:0000259" key="1">
    <source>
        <dbReference type="PROSITE" id="PS50212"/>
    </source>
</evidence>
<dbReference type="Gene3D" id="3.40.50.1010">
    <property type="entry name" value="5'-nuclease"/>
    <property type="match status" value="1"/>
</dbReference>
<keyword evidence="3" id="KW-1185">Reference proteome</keyword>
<dbReference type="CDD" id="cd09854">
    <property type="entry name" value="PIN_VapC-like"/>
    <property type="match status" value="1"/>
</dbReference>
<accession>A0A4Y8SQ85</accession>
<dbReference type="SUPFAM" id="SSF88723">
    <property type="entry name" value="PIN domain-like"/>
    <property type="match status" value="1"/>
</dbReference>
<dbReference type="PROSITE" id="PS50212">
    <property type="entry name" value="RASGEF_NTER"/>
    <property type="match status" value="1"/>
</dbReference>
<reference evidence="2 3" key="1">
    <citation type="journal article" date="2017" name="Int. J. Syst. Evol. Microbiol.">
        <title>Mucilaginibacterpsychrotolerans sp. nov., isolated from peatlands.</title>
        <authorList>
            <person name="Deng Y."/>
            <person name="Shen L."/>
            <person name="Xu B."/>
            <person name="Liu Y."/>
            <person name="Gu Z."/>
            <person name="Liu H."/>
            <person name="Zhou Y."/>
        </authorList>
    </citation>
    <scope>NUCLEOTIDE SEQUENCE [LARGE SCALE GENOMIC DNA]</scope>
    <source>
        <strain evidence="2 3">NH7-4</strain>
    </source>
</reference>
<dbReference type="Proteomes" id="UP000297540">
    <property type="component" value="Unassembled WGS sequence"/>
</dbReference>
<dbReference type="InterPro" id="IPR000651">
    <property type="entry name" value="Ras-like_Gua-exchang_fac_N"/>
</dbReference>
<dbReference type="Pfam" id="PF13470">
    <property type="entry name" value="PIN_3"/>
    <property type="match status" value="1"/>
</dbReference>
<dbReference type="RefSeq" id="WP_133229746.1">
    <property type="nucleotide sequence ID" value="NZ_SOZE01000001.1"/>
</dbReference>
<sequence>MAYKIFLDANVLLDYILKREHQEDAKAIIEMVQDGYVEGFITSSVLHIIGYWIAKAYGIEKTKTLLLNLLTNVKVIDITHEVALIAVHSKIDDIEDALQYYTAIHHKLDYFISRDKQLKKDGIPTLQVYTPQEFINRSL</sequence>
<dbReference type="InterPro" id="IPR029060">
    <property type="entry name" value="PIN-like_dom_sf"/>
</dbReference>
<evidence type="ECO:0000313" key="3">
    <source>
        <dbReference type="Proteomes" id="UP000297540"/>
    </source>
</evidence>
<comment type="caution">
    <text evidence="2">The sequence shown here is derived from an EMBL/GenBank/DDBJ whole genome shotgun (WGS) entry which is preliminary data.</text>
</comment>
<name>A0A4Y8SQ85_9SPHI</name>
<organism evidence="2 3">
    <name type="scientific">Mucilaginibacter psychrotolerans</name>
    <dbReference type="NCBI Taxonomy" id="1524096"/>
    <lineage>
        <taxon>Bacteria</taxon>
        <taxon>Pseudomonadati</taxon>
        <taxon>Bacteroidota</taxon>
        <taxon>Sphingobacteriia</taxon>
        <taxon>Sphingobacteriales</taxon>
        <taxon>Sphingobacteriaceae</taxon>
        <taxon>Mucilaginibacter</taxon>
    </lineage>
</organism>
<dbReference type="InterPro" id="IPR002716">
    <property type="entry name" value="PIN_dom"/>
</dbReference>
<protein>
    <submittedName>
        <fullName evidence="2">PIN domain-containing protein</fullName>
    </submittedName>
</protein>
<feature type="domain" description="N-terminal Ras-GEF" evidence="1">
    <location>
        <begin position="1"/>
        <end position="99"/>
    </location>
</feature>
<proteinExistence type="predicted"/>
<evidence type="ECO:0000313" key="2">
    <source>
        <dbReference type="EMBL" id="TFF40780.1"/>
    </source>
</evidence>
<gene>
    <name evidence="2" type="ORF">E2R66_00965</name>
</gene>
<dbReference type="OrthoDB" id="1148871at2"/>
<dbReference type="AlphaFoldDB" id="A0A4Y8SQ85"/>
<dbReference type="EMBL" id="SOZE01000001">
    <property type="protein sequence ID" value="TFF40780.1"/>
    <property type="molecule type" value="Genomic_DNA"/>
</dbReference>